<dbReference type="CDD" id="cd03241">
    <property type="entry name" value="ABC_RecN"/>
    <property type="match status" value="1"/>
</dbReference>
<evidence type="ECO:0000256" key="7">
    <source>
        <dbReference type="ARBA" id="ARBA00023204"/>
    </source>
</evidence>
<sequence>MLAHLLIKNYALIDHLELTPDPQLNIITGETGAGKSIMLGAIGLLLGSRADTKVLYNPAGKCIIEGTFDLSGYFIEHLFDEEELDFTTTCLIRREISPTGKSRAFINDTPVNLESLRRIAGQLMDIHSQHDTLLLGSNEFQLQIVDTYAQNEEILRHYHADFQAYRKANQVYNRLIAEAAQMRKEFDYNQFLYDELEKAKLQADEQEQLEQELMILENATDVRERLQLATEYLDNPEQSVIVFLKNAVSSLNAISKFAPQYEQLRERAQSVYIELKDLAGEISDEQDNVEIDDTRAEEIRERLNLFYHLQQKHQVKTLRELLAIQEELETKVSRVLNLDEDINKAKAAADKAQAKLQKSAEKLSHSRKAVMASVEKQVKTYLLELGMPNAALSIQHTIIEPSESGIDDVDFLFSANKGIKPQQLKNVASGGEFSRLMMVIKYILASKRKLPTIVFDEIDTGVSGEIAIKMGQMMREISKSHQVISITHLHQIATQGTAHYFVYKDNSSEKTVSKIRKLTFEERVNEIAQMIGGSKPSEAILQNAREMLQAQSGVKQTNLF</sequence>
<keyword evidence="5 9" id="KW-0227">DNA damage</keyword>
<dbReference type="Proteomes" id="UP001204772">
    <property type="component" value="Unassembled WGS sequence"/>
</dbReference>
<protein>
    <recommendedName>
        <fullName evidence="3 9">DNA repair protein RecN</fullName>
    </recommendedName>
    <alternativeName>
        <fullName evidence="8 9">Recombination protein N</fullName>
    </alternativeName>
</protein>
<evidence type="ECO:0000256" key="5">
    <source>
        <dbReference type="ARBA" id="ARBA00022763"/>
    </source>
</evidence>
<dbReference type="RefSeq" id="WP_253526601.1">
    <property type="nucleotide sequence ID" value="NZ_JAMZEL010000002.1"/>
</dbReference>
<dbReference type="InterPro" id="IPR027417">
    <property type="entry name" value="P-loop_NTPase"/>
</dbReference>
<dbReference type="PIRSF" id="PIRSF003128">
    <property type="entry name" value="RecN"/>
    <property type="match status" value="1"/>
</dbReference>
<evidence type="ECO:0000256" key="8">
    <source>
        <dbReference type="ARBA" id="ARBA00033408"/>
    </source>
</evidence>
<comment type="function">
    <text evidence="1 9">May be involved in recombinational repair of damaged DNA.</text>
</comment>
<accession>A0ABT1FP93</accession>
<reference evidence="12 13" key="1">
    <citation type="submission" date="2022-06" db="EMBL/GenBank/DDBJ databases">
        <title>Runella sp. S5 genome sequencing.</title>
        <authorList>
            <person name="Park S."/>
        </authorList>
    </citation>
    <scope>NUCLEOTIDE SEQUENCE [LARGE SCALE GENOMIC DNA]</scope>
    <source>
        <strain evidence="12 13">S5</strain>
    </source>
</reference>
<dbReference type="Gene3D" id="3.40.50.300">
    <property type="entry name" value="P-loop containing nucleotide triphosphate hydrolases"/>
    <property type="match status" value="2"/>
</dbReference>
<evidence type="ECO:0000256" key="9">
    <source>
        <dbReference type="PIRNR" id="PIRNR003128"/>
    </source>
</evidence>
<keyword evidence="4" id="KW-0547">Nucleotide-binding</keyword>
<feature type="coiled-coil region" evidence="10">
    <location>
        <begin position="165"/>
        <end position="219"/>
    </location>
</feature>
<feature type="domain" description="RecF/RecN/SMC N-terminal" evidence="11">
    <location>
        <begin position="2"/>
        <end position="506"/>
    </location>
</feature>
<comment type="caution">
    <text evidence="12">The sequence shown here is derived from an EMBL/GenBank/DDBJ whole genome shotgun (WGS) entry which is preliminary data.</text>
</comment>
<dbReference type="SUPFAM" id="SSF52540">
    <property type="entry name" value="P-loop containing nucleoside triphosphate hydrolases"/>
    <property type="match status" value="1"/>
</dbReference>
<evidence type="ECO:0000256" key="6">
    <source>
        <dbReference type="ARBA" id="ARBA00022840"/>
    </source>
</evidence>
<evidence type="ECO:0000256" key="2">
    <source>
        <dbReference type="ARBA" id="ARBA00009441"/>
    </source>
</evidence>
<evidence type="ECO:0000256" key="10">
    <source>
        <dbReference type="SAM" id="Coils"/>
    </source>
</evidence>
<dbReference type="InterPro" id="IPR004604">
    <property type="entry name" value="DNA_recomb/repair_RecN"/>
</dbReference>
<dbReference type="Pfam" id="PF02463">
    <property type="entry name" value="SMC_N"/>
    <property type="match status" value="1"/>
</dbReference>
<evidence type="ECO:0000256" key="3">
    <source>
        <dbReference type="ARBA" id="ARBA00021315"/>
    </source>
</evidence>
<organism evidence="12 13">
    <name type="scientific">Runella salmonicolor</name>
    <dbReference type="NCBI Taxonomy" id="2950278"/>
    <lineage>
        <taxon>Bacteria</taxon>
        <taxon>Pseudomonadati</taxon>
        <taxon>Bacteroidota</taxon>
        <taxon>Cytophagia</taxon>
        <taxon>Cytophagales</taxon>
        <taxon>Spirosomataceae</taxon>
        <taxon>Runella</taxon>
    </lineage>
</organism>
<evidence type="ECO:0000259" key="11">
    <source>
        <dbReference type="Pfam" id="PF02463"/>
    </source>
</evidence>
<evidence type="ECO:0000313" key="12">
    <source>
        <dbReference type="EMBL" id="MCP1382383.1"/>
    </source>
</evidence>
<comment type="similarity">
    <text evidence="2 9">Belongs to the RecN family.</text>
</comment>
<evidence type="ECO:0000256" key="1">
    <source>
        <dbReference type="ARBA" id="ARBA00003618"/>
    </source>
</evidence>
<dbReference type="NCBIfam" id="TIGR00634">
    <property type="entry name" value="recN"/>
    <property type="match status" value="1"/>
</dbReference>
<dbReference type="PANTHER" id="PTHR11059:SF0">
    <property type="entry name" value="DNA REPAIR PROTEIN RECN"/>
    <property type="match status" value="1"/>
</dbReference>
<keyword evidence="10" id="KW-0175">Coiled coil</keyword>
<proteinExistence type="inferred from homology"/>
<evidence type="ECO:0000256" key="4">
    <source>
        <dbReference type="ARBA" id="ARBA00022741"/>
    </source>
</evidence>
<dbReference type="EMBL" id="JAMZEL010000002">
    <property type="protein sequence ID" value="MCP1382383.1"/>
    <property type="molecule type" value="Genomic_DNA"/>
</dbReference>
<evidence type="ECO:0000313" key="13">
    <source>
        <dbReference type="Proteomes" id="UP001204772"/>
    </source>
</evidence>
<keyword evidence="6" id="KW-0067">ATP-binding</keyword>
<keyword evidence="7 9" id="KW-0234">DNA repair</keyword>
<feature type="coiled-coil region" evidence="10">
    <location>
        <begin position="335"/>
        <end position="362"/>
    </location>
</feature>
<gene>
    <name evidence="12" type="primary">recN</name>
    <name evidence="12" type="ORF">NCI00_08115</name>
</gene>
<dbReference type="PANTHER" id="PTHR11059">
    <property type="entry name" value="DNA REPAIR PROTEIN RECN"/>
    <property type="match status" value="1"/>
</dbReference>
<keyword evidence="13" id="KW-1185">Reference proteome</keyword>
<name>A0ABT1FP93_9BACT</name>
<dbReference type="InterPro" id="IPR003395">
    <property type="entry name" value="RecF/RecN/SMC_N"/>
</dbReference>